<dbReference type="Gene3D" id="3.30.70.100">
    <property type="match status" value="1"/>
</dbReference>
<dbReference type="KEGG" id="slom:PXH66_11770"/>
<dbReference type="SUPFAM" id="SSF54909">
    <property type="entry name" value="Dimeric alpha+beta barrel"/>
    <property type="match status" value="1"/>
</dbReference>
<dbReference type="Pfam" id="PF07876">
    <property type="entry name" value="Dabb"/>
    <property type="match status" value="1"/>
</dbReference>
<protein>
    <submittedName>
        <fullName evidence="3">Dabb family protein</fullName>
    </submittedName>
</protein>
<keyword evidence="1" id="KW-0732">Signal</keyword>
<proteinExistence type="predicted"/>
<dbReference type="Proteomes" id="UP001218638">
    <property type="component" value="Chromosome"/>
</dbReference>
<keyword evidence="4" id="KW-1185">Reference proteome</keyword>
<feature type="signal peptide" evidence="1">
    <location>
        <begin position="1"/>
        <end position="23"/>
    </location>
</feature>
<dbReference type="RefSeq" id="WP_330931685.1">
    <property type="nucleotide sequence ID" value="NZ_CP119075.1"/>
</dbReference>
<organism evidence="3 4">
    <name type="scientific">Synoicihabitans lomoniglobus</name>
    <dbReference type="NCBI Taxonomy" id="2909285"/>
    <lineage>
        <taxon>Bacteria</taxon>
        <taxon>Pseudomonadati</taxon>
        <taxon>Verrucomicrobiota</taxon>
        <taxon>Opitutia</taxon>
        <taxon>Opitutales</taxon>
        <taxon>Opitutaceae</taxon>
        <taxon>Synoicihabitans</taxon>
    </lineage>
</organism>
<dbReference type="AlphaFoldDB" id="A0AAE9ZTG5"/>
<dbReference type="EMBL" id="CP119075">
    <property type="protein sequence ID" value="WED63011.1"/>
    <property type="molecule type" value="Genomic_DNA"/>
</dbReference>
<sequence length="130" mass="14212">MKKTLTTLITLLALTFAASTASADHHMEKESKMAPKSVIHVVTVSWKADATPAQIKAALDGVHTLAKEYPGITRVWTRTIKAQGNRGAAFVMEFASEKALADYAGSDAQKKWYESYYPAREGSTTFDISN</sequence>
<accession>A0AAE9ZTG5</accession>
<evidence type="ECO:0000313" key="3">
    <source>
        <dbReference type="EMBL" id="WED63011.1"/>
    </source>
</evidence>
<dbReference type="PROSITE" id="PS51502">
    <property type="entry name" value="S_R_A_B_BARREL"/>
    <property type="match status" value="1"/>
</dbReference>
<feature type="chain" id="PRO_5042120940" evidence="1">
    <location>
        <begin position="24"/>
        <end position="130"/>
    </location>
</feature>
<feature type="domain" description="Stress-response A/B barrel" evidence="2">
    <location>
        <begin position="38"/>
        <end position="128"/>
    </location>
</feature>
<evidence type="ECO:0000259" key="2">
    <source>
        <dbReference type="PROSITE" id="PS51502"/>
    </source>
</evidence>
<evidence type="ECO:0000313" key="4">
    <source>
        <dbReference type="Proteomes" id="UP001218638"/>
    </source>
</evidence>
<reference evidence="3" key="1">
    <citation type="submission" date="2023-03" db="EMBL/GenBank/DDBJ databases">
        <title>Lomoglobus Profundus gen. nov., sp. nov., a novel member of the phylum Verrucomicrobia, isolated from deep-marine sediment of South China Sea.</title>
        <authorList>
            <person name="Ahmad T."/>
            <person name="Ishaq S.E."/>
            <person name="Wang F."/>
        </authorList>
    </citation>
    <scope>NUCLEOTIDE SEQUENCE</scope>
    <source>
        <strain evidence="3">LMO-M01</strain>
    </source>
</reference>
<dbReference type="InterPro" id="IPR013097">
    <property type="entry name" value="Dabb"/>
</dbReference>
<gene>
    <name evidence="3" type="ORF">PXH66_11770</name>
</gene>
<name>A0AAE9ZTG5_9BACT</name>
<dbReference type="InterPro" id="IPR011008">
    <property type="entry name" value="Dimeric_a/b-barrel"/>
</dbReference>
<evidence type="ECO:0000256" key="1">
    <source>
        <dbReference type="SAM" id="SignalP"/>
    </source>
</evidence>